<name>A0A0P8A4C9_9HYPH</name>
<evidence type="ECO:0000313" key="3">
    <source>
        <dbReference type="Proteomes" id="UP000050497"/>
    </source>
</evidence>
<dbReference type="AlphaFoldDB" id="A0A0P8A4C9"/>
<reference evidence="2 4" key="2">
    <citation type="submission" date="2016-08" db="EMBL/GenBank/DDBJ databases">
        <authorList>
            <person name="Varghese N."/>
            <person name="Submissions Spin"/>
        </authorList>
    </citation>
    <scope>NUCLEOTIDE SEQUENCE [LARGE SCALE GENOMIC DNA]</scope>
    <source>
        <strain evidence="2 4">HL-109</strain>
    </source>
</reference>
<dbReference type="Proteomes" id="UP000050497">
    <property type="component" value="Unassembled WGS sequence"/>
</dbReference>
<evidence type="ECO:0000313" key="2">
    <source>
        <dbReference type="EMBL" id="SCC80631.1"/>
    </source>
</evidence>
<proteinExistence type="predicted"/>
<gene>
    <name evidence="2" type="ORF">GA0071312_1605</name>
    <name evidence="1" type="ORF">HLUCCO17_12560</name>
</gene>
<evidence type="ECO:0000313" key="1">
    <source>
        <dbReference type="EMBL" id="KPQ10103.1"/>
    </source>
</evidence>
<protein>
    <submittedName>
        <fullName evidence="1">Uncharacterized protein</fullName>
    </submittedName>
</protein>
<dbReference type="EMBL" id="LJSX01000019">
    <property type="protein sequence ID" value="KPQ10103.1"/>
    <property type="molecule type" value="Genomic_DNA"/>
</dbReference>
<comment type="caution">
    <text evidence="1">The sequence shown here is derived from an EMBL/GenBank/DDBJ whole genome shotgun (WGS) entry which is preliminary data.</text>
</comment>
<reference evidence="1 3" key="1">
    <citation type="submission" date="2015-09" db="EMBL/GenBank/DDBJ databases">
        <title>Identification and resolution of microdiversity through metagenomic sequencing of parallel consortia.</title>
        <authorList>
            <person name="Nelson W.C."/>
            <person name="Romine M.F."/>
            <person name="Lindemann S.R."/>
        </authorList>
    </citation>
    <scope>NUCLEOTIDE SEQUENCE [LARGE SCALE GENOMIC DNA]</scope>
    <source>
        <strain evidence="1">HL-109</strain>
    </source>
</reference>
<dbReference type="Proteomes" id="UP000182800">
    <property type="component" value="Unassembled WGS sequence"/>
</dbReference>
<keyword evidence="4" id="KW-1185">Reference proteome</keyword>
<dbReference type="EMBL" id="FMBM01000002">
    <property type="protein sequence ID" value="SCC80631.1"/>
    <property type="molecule type" value="Genomic_DNA"/>
</dbReference>
<dbReference type="RefSeq" id="WP_074444537.1">
    <property type="nucleotide sequence ID" value="NZ_FMBM01000002.1"/>
</dbReference>
<accession>A0A0P8A4C9</accession>
<evidence type="ECO:0000313" key="4">
    <source>
        <dbReference type="Proteomes" id="UP000182800"/>
    </source>
</evidence>
<organism evidence="1 3">
    <name type="scientific">Saliniramus fredricksonii</name>
    <dbReference type="NCBI Taxonomy" id="1653334"/>
    <lineage>
        <taxon>Bacteria</taxon>
        <taxon>Pseudomonadati</taxon>
        <taxon>Pseudomonadota</taxon>
        <taxon>Alphaproteobacteria</taxon>
        <taxon>Hyphomicrobiales</taxon>
        <taxon>Salinarimonadaceae</taxon>
        <taxon>Saliniramus</taxon>
    </lineage>
</organism>
<dbReference type="STRING" id="1653334.GA0071312_1605"/>
<sequence length="148" mass="16136">MNPFTGNSPSSNPEENHGLSPADAAWLARVFTKNGVRRSPAEIAQMKALLEAYCAASPAASAPASRPALPDESQIALLDITDDLGHLRALFIALDMALADIQDRDARSALRTLAATIHTHLRTIRNAVERLRNRSRDSADDEQPTRRE</sequence>